<sequence length="78" mass="8713">MDGNDPDVRIDRVEKKGTKRPQIVIVPAVRRQWSVAFDGDDSSSPRSQRVAAELLAFAYRPHRITALTLAFSCETVTV</sequence>
<gene>
    <name evidence="1" type="primary">Necator_chrX.g26097</name>
    <name evidence="1" type="ORF">RB195_025931</name>
</gene>
<dbReference type="Proteomes" id="UP001303046">
    <property type="component" value="Unassembled WGS sequence"/>
</dbReference>
<protein>
    <submittedName>
        <fullName evidence="1">Uncharacterized protein</fullName>
    </submittedName>
</protein>
<keyword evidence="2" id="KW-1185">Reference proteome</keyword>
<dbReference type="EMBL" id="JAVFWL010000006">
    <property type="protein sequence ID" value="KAK6766327.1"/>
    <property type="molecule type" value="Genomic_DNA"/>
</dbReference>
<accession>A0ABR1EUI4</accession>
<reference evidence="1 2" key="1">
    <citation type="submission" date="2023-08" db="EMBL/GenBank/DDBJ databases">
        <title>A Necator americanus chromosomal reference genome.</title>
        <authorList>
            <person name="Ilik V."/>
            <person name="Petrzelkova K.J."/>
            <person name="Pardy F."/>
            <person name="Fuh T."/>
            <person name="Niatou-Singa F.S."/>
            <person name="Gouil Q."/>
            <person name="Baker L."/>
            <person name="Ritchie M.E."/>
            <person name="Jex A.R."/>
            <person name="Gazzola D."/>
            <person name="Li H."/>
            <person name="Toshio Fujiwara R."/>
            <person name="Zhan B."/>
            <person name="Aroian R.V."/>
            <person name="Pafco B."/>
            <person name="Schwarz E.M."/>
        </authorList>
    </citation>
    <scope>NUCLEOTIDE SEQUENCE [LARGE SCALE GENOMIC DNA]</scope>
    <source>
        <strain evidence="1 2">Aroian</strain>
        <tissue evidence="1">Whole animal</tissue>
    </source>
</reference>
<organism evidence="1 2">
    <name type="scientific">Necator americanus</name>
    <name type="common">Human hookworm</name>
    <dbReference type="NCBI Taxonomy" id="51031"/>
    <lineage>
        <taxon>Eukaryota</taxon>
        <taxon>Metazoa</taxon>
        <taxon>Ecdysozoa</taxon>
        <taxon>Nematoda</taxon>
        <taxon>Chromadorea</taxon>
        <taxon>Rhabditida</taxon>
        <taxon>Rhabditina</taxon>
        <taxon>Rhabditomorpha</taxon>
        <taxon>Strongyloidea</taxon>
        <taxon>Ancylostomatidae</taxon>
        <taxon>Bunostominae</taxon>
        <taxon>Necator</taxon>
    </lineage>
</organism>
<evidence type="ECO:0000313" key="2">
    <source>
        <dbReference type="Proteomes" id="UP001303046"/>
    </source>
</evidence>
<proteinExistence type="predicted"/>
<name>A0ABR1EUI4_NECAM</name>
<evidence type="ECO:0000313" key="1">
    <source>
        <dbReference type="EMBL" id="KAK6766327.1"/>
    </source>
</evidence>
<comment type="caution">
    <text evidence="1">The sequence shown here is derived from an EMBL/GenBank/DDBJ whole genome shotgun (WGS) entry which is preliminary data.</text>
</comment>